<keyword evidence="5" id="KW-0067">ATP-binding</keyword>
<dbReference type="AlphaFoldDB" id="A0ABD2M258"/>
<feature type="compositionally biased region" description="Polar residues" evidence="7">
    <location>
        <begin position="741"/>
        <end position="755"/>
    </location>
</feature>
<feature type="domain" description="Helicase C-terminal" evidence="9">
    <location>
        <begin position="558"/>
        <end position="712"/>
    </location>
</feature>
<feature type="compositionally biased region" description="Gly residues" evidence="7">
    <location>
        <begin position="16"/>
        <end position="26"/>
    </location>
</feature>
<dbReference type="PROSITE" id="PS51192">
    <property type="entry name" value="HELICASE_ATP_BIND_1"/>
    <property type="match status" value="1"/>
</dbReference>
<dbReference type="CDD" id="cd18787">
    <property type="entry name" value="SF2_C_DEAD"/>
    <property type="match status" value="1"/>
</dbReference>
<feature type="compositionally biased region" description="Basic and acidic residues" evidence="7">
    <location>
        <begin position="34"/>
        <end position="49"/>
    </location>
</feature>
<dbReference type="Proteomes" id="UP001620626">
    <property type="component" value="Unassembled WGS sequence"/>
</dbReference>
<dbReference type="GO" id="GO:0016787">
    <property type="term" value="F:hydrolase activity"/>
    <property type="evidence" value="ECO:0007669"/>
    <property type="project" value="UniProtKB-KW"/>
</dbReference>
<dbReference type="GO" id="GO:0003724">
    <property type="term" value="F:RNA helicase activity"/>
    <property type="evidence" value="ECO:0007669"/>
    <property type="project" value="UniProtKB-EC"/>
</dbReference>
<dbReference type="InterPro" id="IPR011545">
    <property type="entry name" value="DEAD/DEAH_box_helicase_dom"/>
</dbReference>
<keyword evidence="2" id="KW-0547">Nucleotide-binding</keyword>
<evidence type="ECO:0000256" key="7">
    <source>
        <dbReference type="SAM" id="MobiDB-lite"/>
    </source>
</evidence>
<feature type="domain" description="DEAD-box RNA helicase Q" evidence="10">
    <location>
        <begin position="291"/>
        <end position="319"/>
    </location>
</feature>
<keyword evidence="12" id="KW-1185">Reference proteome</keyword>
<dbReference type="SUPFAM" id="SSF52540">
    <property type="entry name" value="P-loop containing nucleoside triphosphate hydrolases"/>
    <property type="match status" value="1"/>
</dbReference>
<feature type="compositionally biased region" description="Gly residues" evidence="7">
    <location>
        <begin position="54"/>
        <end position="210"/>
    </location>
</feature>
<evidence type="ECO:0000313" key="12">
    <source>
        <dbReference type="Proteomes" id="UP001620626"/>
    </source>
</evidence>
<dbReference type="PROSITE" id="PS51195">
    <property type="entry name" value="Q_MOTIF"/>
    <property type="match status" value="1"/>
</dbReference>
<evidence type="ECO:0000259" key="10">
    <source>
        <dbReference type="PROSITE" id="PS51195"/>
    </source>
</evidence>
<name>A0ABD2M258_9BILA</name>
<dbReference type="EC" id="3.6.4.13" evidence="1"/>
<reference evidence="11 12" key="1">
    <citation type="submission" date="2024-10" db="EMBL/GenBank/DDBJ databases">
        <authorList>
            <person name="Kim D."/>
        </authorList>
    </citation>
    <scope>NUCLEOTIDE SEQUENCE [LARGE SCALE GENOMIC DNA]</scope>
    <source>
        <strain evidence="11">BH-2024</strain>
    </source>
</reference>
<evidence type="ECO:0000259" key="8">
    <source>
        <dbReference type="PROSITE" id="PS51192"/>
    </source>
</evidence>
<accession>A0ABD2M258</accession>
<evidence type="ECO:0000256" key="5">
    <source>
        <dbReference type="ARBA" id="ARBA00022840"/>
    </source>
</evidence>
<feature type="short sequence motif" description="Q motif" evidence="6">
    <location>
        <begin position="291"/>
        <end position="319"/>
    </location>
</feature>
<dbReference type="InterPro" id="IPR001650">
    <property type="entry name" value="Helicase_C-like"/>
</dbReference>
<dbReference type="PANTHER" id="PTHR47958">
    <property type="entry name" value="ATP-DEPENDENT RNA HELICASE DBP3"/>
    <property type="match status" value="1"/>
</dbReference>
<evidence type="ECO:0000256" key="3">
    <source>
        <dbReference type="ARBA" id="ARBA00022801"/>
    </source>
</evidence>
<dbReference type="InterPro" id="IPR014001">
    <property type="entry name" value="Helicase_ATP-bd"/>
</dbReference>
<dbReference type="SMART" id="SM00487">
    <property type="entry name" value="DEXDc"/>
    <property type="match status" value="1"/>
</dbReference>
<sequence length="803" mass="85457">MSSFGRGVRGVTGASSFGGRGGGTGRSFGSFSADKADKGEDFGGSDGERTGSFGSAGGGRGGSGVDRGGSFGSGGDRGGSGGGRGNSFSSGGGERGGRGGSFSSGGGERGGRGGSFSSGGGELGGRGGSFSSGGERGGRGGSFSSGGELGGRGGSFSSGGERGGRGGSFSSGGGELGGRGGSFSSGGERGGRGGSFSFGGGERGGRGGSFSFGAGERGGRGGTFSSGDDRAKFSTEEERARAESYIPTTRTIEDIFGDDLKVKDKYLDIREDDDDVEITGTNSGECQQTLDNWKEAGFEELLAKNIERSGYTVPRKIQSRTIPLIMDGHDIKGHAETGSGKSAAFLLPIINTIMVKKKNNEFTSKRICPFALIIEPTREMVIQLYEQALKMADGCGVSVSRTYGKYKFRENLKDISTNGCDILIGTLGRFQHMLKEELILMEQMKVLVLDEADQLLEDESARDLRQIAKIDGWPKVEDRQTLLFSATFPDEVQKWADEWVKPTALFVSNKKPVSANVKVVQKFIRVSRSSKNHELLKLFEQKFIRVSRSSKNHELLKLFEQERAELKAEKPDEPEPKIRPTMVFVKMKRTADVISTYLNLNKVPSTTINGDRPQKLRHAALDDFRAGRYQVVVTTDVCARGIDLKELDHVINMDLPIDYTTYVHRIGRTGRIKEGASTSFFDLAEDVELAKELVEGLQKQDQEVPDWLKLVAEGKMPLDESEAASGANSVPIAVRVPSETVPDTNSLPTAVTVPTDNVAATGANSVPLGTRVQDEGTPNGEAKDPTIQNNSAPLPSEDANDEW</sequence>
<evidence type="ECO:0000259" key="9">
    <source>
        <dbReference type="PROSITE" id="PS51194"/>
    </source>
</evidence>
<evidence type="ECO:0000256" key="6">
    <source>
        <dbReference type="PROSITE-ProRule" id="PRU00552"/>
    </source>
</evidence>
<dbReference type="EMBL" id="JBICBT010000181">
    <property type="protein sequence ID" value="KAL3121598.1"/>
    <property type="molecule type" value="Genomic_DNA"/>
</dbReference>
<dbReference type="GO" id="GO:0005524">
    <property type="term" value="F:ATP binding"/>
    <property type="evidence" value="ECO:0007669"/>
    <property type="project" value="UniProtKB-KW"/>
</dbReference>
<evidence type="ECO:0000256" key="2">
    <source>
        <dbReference type="ARBA" id="ARBA00022741"/>
    </source>
</evidence>
<evidence type="ECO:0000313" key="11">
    <source>
        <dbReference type="EMBL" id="KAL3121598.1"/>
    </source>
</evidence>
<feature type="region of interest" description="Disordered" evidence="7">
    <location>
        <begin position="1"/>
        <end position="244"/>
    </location>
</feature>
<dbReference type="InterPro" id="IPR027417">
    <property type="entry name" value="P-loop_NTPase"/>
</dbReference>
<dbReference type="InterPro" id="IPR014014">
    <property type="entry name" value="RNA_helicase_DEAD_Q_motif"/>
</dbReference>
<dbReference type="SMART" id="SM00490">
    <property type="entry name" value="HELICc"/>
    <property type="match status" value="1"/>
</dbReference>
<gene>
    <name evidence="11" type="ORF">niasHT_008727</name>
</gene>
<keyword evidence="4" id="KW-0347">Helicase</keyword>
<organism evidence="11 12">
    <name type="scientific">Heterodera trifolii</name>
    <dbReference type="NCBI Taxonomy" id="157864"/>
    <lineage>
        <taxon>Eukaryota</taxon>
        <taxon>Metazoa</taxon>
        <taxon>Ecdysozoa</taxon>
        <taxon>Nematoda</taxon>
        <taxon>Chromadorea</taxon>
        <taxon>Rhabditida</taxon>
        <taxon>Tylenchina</taxon>
        <taxon>Tylenchomorpha</taxon>
        <taxon>Tylenchoidea</taxon>
        <taxon>Heteroderidae</taxon>
        <taxon>Heteroderinae</taxon>
        <taxon>Heterodera</taxon>
    </lineage>
</organism>
<keyword evidence="3" id="KW-0378">Hydrolase</keyword>
<evidence type="ECO:0000256" key="1">
    <source>
        <dbReference type="ARBA" id="ARBA00012552"/>
    </source>
</evidence>
<protein>
    <recommendedName>
        <fullName evidence="1">RNA helicase</fullName>
        <ecNumber evidence="1">3.6.4.13</ecNumber>
    </recommendedName>
</protein>
<feature type="compositionally biased region" description="Basic and acidic residues" evidence="7">
    <location>
        <begin position="227"/>
        <end position="242"/>
    </location>
</feature>
<feature type="domain" description="Helicase ATP-binding" evidence="8">
    <location>
        <begin position="322"/>
        <end position="506"/>
    </location>
</feature>
<dbReference type="Gene3D" id="3.40.50.300">
    <property type="entry name" value="P-loop containing nucleotide triphosphate hydrolases"/>
    <property type="match status" value="2"/>
</dbReference>
<dbReference type="Pfam" id="PF00271">
    <property type="entry name" value="Helicase_C"/>
    <property type="match status" value="1"/>
</dbReference>
<proteinExistence type="predicted"/>
<dbReference type="Pfam" id="PF00270">
    <property type="entry name" value="DEAD"/>
    <property type="match status" value="1"/>
</dbReference>
<dbReference type="PROSITE" id="PS51194">
    <property type="entry name" value="HELICASE_CTER"/>
    <property type="match status" value="1"/>
</dbReference>
<evidence type="ECO:0000256" key="4">
    <source>
        <dbReference type="ARBA" id="ARBA00022806"/>
    </source>
</evidence>
<comment type="caution">
    <text evidence="11">The sequence shown here is derived from an EMBL/GenBank/DDBJ whole genome shotgun (WGS) entry which is preliminary data.</text>
</comment>
<feature type="region of interest" description="Disordered" evidence="7">
    <location>
        <begin position="739"/>
        <end position="803"/>
    </location>
</feature>